<dbReference type="Proteomes" id="UP000830375">
    <property type="component" value="Unassembled WGS sequence"/>
</dbReference>
<reference evidence="1 2" key="1">
    <citation type="submission" date="2022-01" db="EMBL/GenBank/DDBJ databases">
        <title>A high-quality chromosome-level genome assembly of rohu carp, Labeo rohita.</title>
        <authorList>
            <person name="Arick M.A. II"/>
            <person name="Hsu C.-Y."/>
            <person name="Magbanua Z."/>
            <person name="Pechanova O."/>
            <person name="Grover C."/>
            <person name="Miller E."/>
            <person name="Thrash A."/>
            <person name="Ezzel L."/>
            <person name="Alam S."/>
            <person name="Benzie J."/>
            <person name="Hamilton M."/>
            <person name="Karsi A."/>
            <person name="Lawrence M.L."/>
            <person name="Peterson D.G."/>
        </authorList>
    </citation>
    <scope>NUCLEOTIDE SEQUENCE [LARGE SCALE GENOMIC DNA]</scope>
    <source>
        <strain evidence="2">BAU-BD-2019</strain>
        <tissue evidence="1">Blood</tissue>
    </source>
</reference>
<proteinExistence type="predicted"/>
<evidence type="ECO:0000313" key="1">
    <source>
        <dbReference type="EMBL" id="KAI2652457.1"/>
    </source>
</evidence>
<gene>
    <name evidence="1" type="ORF">H4Q32_005682</name>
</gene>
<evidence type="ECO:0000313" key="2">
    <source>
        <dbReference type="Proteomes" id="UP000830375"/>
    </source>
</evidence>
<dbReference type="PANTHER" id="PTHR47331">
    <property type="entry name" value="PHD-TYPE DOMAIN-CONTAINING PROTEIN"/>
    <property type="match status" value="1"/>
</dbReference>
<dbReference type="PANTHER" id="PTHR47331:SF6">
    <property type="entry name" value="DOUBLECORTIN DOMAIN-CONTAINING PROTEIN"/>
    <property type="match status" value="1"/>
</dbReference>
<name>A0ABQ8LP67_LABRO</name>
<comment type="caution">
    <text evidence="1">The sequence shown here is derived from an EMBL/GenBank/DDBJ whole genome shotgun (WGS) entry which is preliminary data.</text>
</comment>
<dbReference type="EMBL" id="JACTAM010000019">
    <property type="protein sequence ID" value="KAI2652457.1"/>
    <property type="molecule type" value="Genomic_DNA"/>
</dbReference>
<sequence length="258" mass="30702">MLLGRDALRIHKVRRQINGLHNAPFAIKTGFGWLIVGDKCLGKPTVLSYKTHVLDNNRTTYYSPCLSHIKHTRDDNKPTLSVEDRLFMEIIDNKFFRYSDSFSFRYPRPPLPSNREQAVTRLYSLCRTLLKKPEMKQQFTDFMQRLFENDHAEYAPLLSDDQECWYLPFFGVYHPKNPTKLKWCLTPVHNITVSHCIQQCPFDRTRFKQHLVRCPDLIRKKPVAVTVDIQQMSHCFTVKEDHRDYLRFDRHLYIPLTR</sequence>
<protein>
    <submittedName>
        <fullName evidence="1">Protein TIC236</fullName>
    </submittedName>
</protein>
<accession>A0ABQ8LP67</accession>
<organism evidence="1 2">
    <name type="scientific">Labeo rohita</name>
    <name type="common">Indian major carp</name>
    <name type="synonym">Cyprinus rohita</name>
    <dbReference type="NCBI Taxonomy" id="84645"/>
    <lineage>
        <taxon>Eukaryota</taxon>
        <taxon>Metazoa</taxon>
        <taxon>Chordata</taxon>
        <taxon>Craniata</taxon>
        <taxon>Vertebrata</taxon>
        <taxon>Euteleostomi</taxon>
        <taxon>Actinopterygii</taxon>
        <taxon>Neopterygii</taxon>
        <taxon>Teleostei</taxon>
        <taxon>Ostariophysi</taxon>
        <taxon>Cypriniformes</taxon>
        <taxon>Cyprinidae</taxon>
        <taxon>Labeoninae</taxon>
        <taxon>Labeonini</taxon>
        <taxon>Labeo</taxon>
    </lineage>
</organism>
<keyword evidence="2" id="KW-1185">Reference proteome</keyword>